<dbReference type="GO" id="GO:0005886">
    <property type="term" value="C:plasma membrane"/>
    <property type="evidence" value="ECO:0007669"/>
    <property type="project" value="UniProtKB-SubCell"/>
</dbReference>
<keyword evidence="6 8" id="KW-1133">Transmembrane helix</keyword>
<comment type="caution">
    <text evidence="10">The sequence shown here is derived from an EMBL/GenBank/DDBJ whole genome shotgun (WGS) entry which is preliminary data.</text>
</comment>
<evidence type="ECO:0000256" key="7">
    <source>
        <dbReference type="ARBA" id="ARBA00023136"/>
    </source>
</evidence>
<comment type="similarity">
    <text evidence="2">Belongs to the ABC-2 integral membrane protein family.</text>
</comment>
<evidence type="ECO:0000256" key="3">
    <source>
        <dbReference type="ARBA" id="ARBA00022448"/>
    </source>
</evidence>
<evidence type="ECO:0000256" key="2">
    <source>
        <dbReference type="ARBA" id="ARBA00007783"/>
    </source>
</evidence>
<dbReference type="Pfam" id="PF01061">
    <property type="entry name" value="ABC2_membrane"/>
    <property type="match status" value="1"/>
</dbReference>
<feature type="transmembrane region" description="Helical" evidence="8">
    <location>
        <begin position="162"/>
        <end position="184"/>
    </location>
</feature>
<proteinExistence type="inferred from homology"/>
<dbReference type="PANTHER" id="PTHR30413:SF8">
    <property type="entry name" value="TRANSPORT PERMEASE PROTEIN"/>
    <property type="match status" value="1"/>
</dbReference>
<accession>A0A8J7FXK5</accession>
<evidence type="ECO:0000259" key="9">
    <source>
        <dbReference type="Pfam" id="PF01061"/>
    </source>
</evidence>
<evidence type="ECO:0000256" key="4">
    <source>
        <dbReference type="ARBA" id="ARBA00022475"/>
    </source>
</evidence>
<feature type="transmembrane region" description="Helical" evidence="8">
    <location>
        <begin position="136"/>
        <end position="156"/>
    </location>
</feature>
<feature type="domain" description="ABC-2 type transporter transmembrane" evidence="9">
    <location>
        <begin position="36"/>
        <end position="234"/>
    </location>
</feature>
<evidence type="ECO:0000313" key="11">
    <source>
        <dbReference type="Proteomes" id="UP000608754"/>
    </source>
</evidence>
<organism evidence="10 11">
    <name type="scientific">Faecalibacter rhinopitheci</name>
    <dbReference type="NCBI Taxonomy" id="2779678"/>
    <lineage>
        <taxon>Bacteria</taxon>
        <taxon>Pseudomonadati</taxon>
        <taxon>Bacteroidota</taxon>
        <taxon>Flavobacteriia</taxon>
        <taxon>Flavobacteriales</taxon>
        <taxon>Weeksellaceae</taxon>
        <taxon>Faecalibacter</taxon>
    </lineage>
</organism>
<evidence type="ECO:0000256" key="5">
    <source>
        <dbReference type="ARBA" id="ARBA00022692"/>
    </source>
</evidence>
<keyword evidence="4" id="KW-1003">Cell membrane</keyword>
<dbReference type="InterPro" id="IPR013525">
    <property type="entry name" value="ABC2_TM"/>
</dbReference>
<sequence>MGMKTVVYTSDKKTNIFKELNEIFKDIKSSNFLATQMAKRDLQAQYRQSYLGLVWAFLPIIVNSLVWIFLNSSGAINVNAPSGIPYPLYVIIGTTIWTIFIESLQMPINSINGGKSIISKINFPKEALLISGYYKFFFNLILKIIVIIAFLIIFQVSPNASLVYLPLYLIIMMAFGSAIGIILAPIGLLYTDISRMITMGSQFLMYVTPVVYMVPESGWSKLLFELNPLTYLITDTRNTLVGMEINYLLLSGSIGFFSILIFLFGLVFLRKSINILIEKIS</sequence>
<dbReference type="GO" id="GO:0015920">
    <property type="term" value="P:lipopolysaccharide transport"/>
    <property type="evidence" value="ECO:0007669"/>
    <property type="project" value="TreeGrafter"/>
</dbReference>
<dbReference type="AlphaFoldDB" id="A0A8J7FXK5"/>
<evidence type="ECO:0000313" key="10">
    <source>
        <dbReference type="EMBL" id="MBF0597498.1"/>
    </source>
</evidence>
<dbReference type="RefSeq" id="WP_194183041.1">
    <property type="nucleotide sequence ID" value="NZ_JADGIK010000005.1"/>
</dbReference>
<evidence type="ECO:0000256" key="8">
    <source>
        <dbReference type="SAM" id="Phobius"/>
    </source>
</evidence>
<feature type="transmembrane region" description="Helical" evidence="8">
    <location>
        <begin position="196"/>
        <end position="214"/>
    </location>
</feature>
<reference evidence="10" key="1">
    <citation type="submission" date="2020-10" db="EMBL/GenBank/DDBJ databases">
        <authorList>
            <person name="Lu T."/>
            <person name="Wang Q."/>
            <person name="Han X."/>
        </authorList>
    </citation>
    <scope>NUCLEOTIDE SEQUENCE</scope>
    <source>
        <strain evidence="10">WQ 117</strain>
    </source>
</reference>
<evidence type="ECO:0000256" key="1">
    <source>
        <dbReference type="ARBA" id="ARBA00004429"/>
    </source>
</evidence>
<dbReference type="EMBL" id="JADGIK010000005">
    <property type="protein sequence ID" value="MBF0597498.1"/>
    <property type="molecule type" value="Genomic_DNA"/>
</dbReference>
<dbReference type="GO" id="GO:0140359">
    <property type="term" value="F:ABC-type transporter activity"/>
    <property type="evidence" value="ECO:0007669"/>
    <property type="project" value="InterPro"/>
</dbReference>
<dbReference type="PANTHER" id="PTHR30413">
    <property type="entry name" value="INNER MEMBRANE TRANSPORT PERMEASE"/>
    <property type="match status" value="1"/>
</dbReference>
<feature type="transmembrane region" description="Helical" evidence="8">
    <location>
        <begin position="50"/>
        <end position="70"/>
    </location>
</feature>
<dbReference type="Proteomes" id="UP000608754">
    <property type="component" value="Unassembled WGS sequence"/>
</dbReference>
<keyword evidence="5 8" id="KW-0812">Transmembrane</keyword>
<name>A0A8J7FXK5_9FLAO</name>
<evidence type="ECO:0000256" key="6">
    <source>
        <dbReference type="ARBA" id="ARBA00022989"/>
    </source>
</evidence>
<keyword evidence="7 8" id="KW-0472">Membrane</keyword>
<protein>
    <submittedName>
        <fullName evidence="10">ABC transporter permease</fullName>
    </submittedName>
</protein>
<feature type="transmembrane region" description="Helical" evidence="8">
    <location>
        <begin position="82"/>
        <end position="101"/>
    </location>
</feature>
<comment type="subcellular location">
    <subcellularLocation>
        <location evidence="1">Cell inner membrane</location>
        <topology evidence="1">Multi-pass membrane protein</topology>
    </subcellularLocation>
</comment>
<gene>
    <name evidence="10" type="ORF">IM532_08550</name>
</gene>
<feature type="transmembrane region" description="Helical" evidence="8">
    <location>
        <begin position="247"/>
        <end position="269"/>
    </location>
</feature>
<keyword evidence="3" id="KW-0813">Transport</keyword>
<keyword evidence="11" id="KW-1185">Reference proteome</keyword>